<name>A0A266Q3M7_9GAMM</name>
<evidence type="ECO:0000313" key="1">
    <source>
        <dbReference type="EMBL" id="OZY84460.1"/>
    </source>
</evidence>
<keyword evidence="2" id="KW-1185">Reference proteome</keyword>
<organism evidence="1 2">
    <name type="scientific">Cellvibrio mixtus</name>
    <dbReference type="NCBI Taxonomy" id="39650"/>
    <lineage>
        <taxon>Bacteria</taxon>
        <taxon>Pseudomonadati</taxon>
        <taxon>Pseudomonadota</taxon>
        <taxon>Gammaproteobacteria</taxon>
        <taxon>Cellvibrionales</taxon>
        <taxon>Cellvibrionaceae</taxon>
        <taxon>Cellvibrio</taxon>
    </lineage>
</organism>
<reference evidence="2" key="1">
    <citation type="submission" date="2017-05" db="EMBL/GenBank/DDBJ databases">
        <authorList>
            <person name="Barney B.M."/>
        </authorList>
    </citation>
    <scope>NUCLEOTIDE SEQUENCE [LARGE SCALE GENOMIC DNA]</scope>
    <source>
        <strain evidence="2">PSBB022</strain>
    </source>
</reference>
<gene>
    <name evidence="1" type="ORF">CBP51_14745</name>
</gene>
<evidence type="ECO:0008006" key="3">
    <source>
        <dbReference type="Google" id="ProtNLM"/>
    </source>
</evidence>
<dbReference type="RefSeq" id="WP_094985517.1">
    <property type="nucleotide sequence ID" value="NZ_NHNI01000002.1"/>
</dbReference>
<comment type="caution">
    <text evidence="1">The sequence shown here is derived from an EMBL/GenBank/DDBJ whole genome shotgun (WGS) entry which is preliminary data.</text>
</comment>
<accession>A0A266Q3M7</accession>
<dbReference type="Pfam" id="PF13618">
    <property type="entry name" value="Gluconate_2-dh3"/>
    <property type="match status" value="1"/>
</dbReference>
<dbReference type="AlphaFoldDB" id="A0A266Q3M7"/>
<evidence type="ECO:0000313" key="2">
    <source>
        <dbReference type="Proteomes" id="UP000216101"/>
    </source>
</evidence>
<dbReference type="EMBL" id="NHNI01000002">
    <property type="protein sequence ID" value="OZY84460.1"/>
    <property type="molecule type" value="Genomic_DNA"/>
</dbReference>
<protein>
    <recommendedName>
        <fullName evidence="3">Twin-arginine translocation pathway signal</fullName>
    </recommendedName>
</protein>
<dbReference type="PROSITE" id="PS51257">
    <property type="entry name" value="PROKAR_LIPOPROTEIN"/>
    <property type="match status" value="1"/>
</dbReference>
<dbReference type="InterPro" id="IPR027056">
    <property type="entry name" value="Gluconate_2DH_su3"/>
</dbReference>
<dbReference type="Proteomes" id="UP000216101">
    <property type="component" value="Unassembled WGS sequence"/>
</dbReference>
<sequence length="197" mass="21737">MNRREILRYTAWITGSAVSASLASAILSGCSEQTPTQNSALPADTDTPSNLLHFFTPEQFALVTLLVDTILPRTDSPSATEVKVHITLDSMLGQVFDSSYQARFKTWWLALESHLNQQTFLQRSPAEQVGILQSLELNASEGAADAKKALVEFKQQTIAYYLSTEVVAKNFLNYLPVPGAYKPCIPLDDVNNKAWAL</sequence>
<proteinExistence type="predicted"/>